<dbReference type="AlphaFoldDB" id="A0A2M4CBM7"/>
<evidence type="ECO:0000313" key="1">
    <source>
        <dbReference type="EMBL" id="MBW62659.1"/>
    </source>
</evidence>
<name>A0A2M4CBM7_9DIPT</name>
<reference evidence="1" key="1">
    <citation type="submission" date="2018-01" db="EMBL/GenBank/DDBJ databases">
        <title>An insight into the sialome of Amazonian anophelines.</title>
        <authorList>
            <person name="Ribeiro J.M."/>
            <person name="Scarpassa V."/>
            <person name="Calvo E."/>
        </authorList>
    </citation>
    <scope>NUCLEOTIDE SEQUENCE</scope>
    <source>
        <tissue evidence="1">Salivary glands</tissue>
    </source>
</reference>
<sequence>MRRSFDFTTVTRQGCVCLMMTLFIRRIACRLSGSFFFGQLLERTPGTAPGFRHFVSLGSVRSGTETHCAKQGGDTRDMMAH</sequence>
<organism evidence="1">
    <name type="scientific">Anopheles marajoara</name>
    <dbReference type="NCBI Taxonomy" id="58244"/>
    <lineage>
        <taxon>Eukaryota</taxon>
        <taxon>Metazoa</taxon>
        <taxon>Ecdysozoa</taxon>
        <taxon>Arthropoda</taxon>
        <taxon>Hexapoda</taxon>
        <taxon>Insecta</taxon>
        <taxon>Pterygota</taxon>
        <taxon>Neoptera</taxon>
        <taxon>Endopterygota</taxon>
        <taxon>Diptera</taxon>
        <taxon>Nematocera</taxon>
        <taxon>Culicoidea</taxon>
        <taxon>Culicidae</taxon>
        <taxon>Anophelinae</taxon>
        <taxon>Anopheles</taxon>
    </lineage>
</organism>
<accession>A0A2M4CBM7</accession>
<proteinExistence type="predicted"/>
<protein>
    <submittedName>
        <fullName evidence="1">Putative secreted protein</fullName>
    </submittedName>
</protein>
<dbReference type="EMBL" id="GGFJ01013518">
    <property type="protein sequence ID" value="MBW62659.1"/>
    <property type="molecule type" value="Transcribed_RNA"/>
</dbReference>